<protein>
    <recommendedName>
        <fullName evidence="5">Amino acid transporter transmembrane domain-containing protein</fullName>
    </recommendedName>
</protein>
<sequence length="128" mass="14389">MIAIAIFLTYSLQFYVPMEILWKNLKGNFNEHRNAAEYTLRIGLVILTVAIAAAIPNLGPFISLIGAVCLSTLGLIFPSVIEIVTYWENGMGRFNWRLWKNILLILFGIVGFLTGSYVSIIEIIESHI</sequence>
<dbReference type="EnsemblMetazoa" id="PPAI009392-RA">
    <property type="protein sequence ID" value="PPAI009392-PA"/>
    <property type="gene ID" value="PPAI009392"/>
</dbReference>
<evidence type="ECO:0000313" key="7">
    <source>
        <dbReference type="Proteomes" id="UP000092462"/>
    </source>
</evidence>
<proteinExistence type="predicted"/>
<dbReference type="GO" id="GO:0005774">
    <property type="term" value="C:vacuolar membrane"/>
    <property type="evidence" value="ECO:0007669"/>
    <property type="project" value="TreeGrafter"/>
</dbReference>
<feature type="domain" description="Amino acid transporter transmembrane" evidence="5">
    <location>
        <begin position="1"/>
        <end position="121"/>
    </location>
</feature>
<keyword evidence="2" id="KW-0812">Transmembrane</keyword>
<evidence type="ECO:0000256" key="3">
    <source>
        <dbReference type="ARBA" id="ARBA00022989"/>
    </source>
</evidence>
<dbReference type="PANTHER" id="PTHR22950:SF460">
    <property type="entry name" value="PROTON-COUPLED AMINO ACID TRANSPORTER 4-LIKE PROTEIN"/>
    <property type="match status" value="1"/>
</dbReference>
<evidence type="ECO:0000256" key="4">
    <source>
        <dbReference type="ARBA" id="ARBA00023136"/>
    </source>
</evidence>
<dbReference type="VEuPathDB" id="VectorBase:PPAPM1_008304"/>
<keyword evidence="3" id="KW-1133">Transmembrane helix</keyword>
<dbReference type="PANTHER" id="PTHR22950">
    <property type="entry name" value="AMINO ACID TRANSPORTER"/>
    <property type="match status" value="1"/>
</dbReference>
<dbReference type="Pfam" id="PF01490">
    <property type="entry name" value="Aa_trans"/>
    <property type="match status" value="1"/>
</dbReference>
<evidence type="ECO:0000256" key="2">
    <source>
        <dbReference type="ARBA" id="ARBA00022692"/>
    </source>
</evidence>
<organism evidence="6 7">
    <name type="scientific">Phlebotomus papatasi</name>
    <name type="common">Sandfly</name>
    <dbReference type="NCBI Taxonomy" id="29031"/>
    <lineage>
        <taxon>Eukaryota</taxon>
        <taxon>Metazoa</taxon>
        <taxon>Ecdysozoa</taxon>
        <taxon>Arthropoda</taxon>
        <taxon>Hexapoda</taxon>
        <taxon>Insecta</taxon>
        <taxon>Pterygota</taxon>
        <taxon>Neoptera</taxon>
        <taxon>Endopterygota</taxon>
        <taxon>Diptera</taxon>
        <taxon>Nematocera</taxon>
        <taxon>Psychodoidea</taxon>
        <taxon>Psychodidae</taxon>
        <taxon>Phlebotomus</taxon>
        <taxon>Phlebotomus</taxon>
    </lineage>
</organism>
<reference evidence="6" key="1">
    <citation type="submission" date="2022-08" db="UniProtKB">
        <authorList>
            <consortium name="EnsemblMetazoa"/>
        </authorList>
    </citation>
    <scope>IDENTIFICATION</scope>
    <source>
        <strain evidence="6">Israel</strain>
    </source>
</reference>
<comment type="subcellular location">
    <subcellularLocation>
        <location evidence="1">Membrane</location>
        <topology evidence="1">Multi-pass membrane protein</topology>
    </subcellularLocation>
</comment>
<dbReference type="VEuPathDB" id="VectorBase:PPAI009392"/>
<evidence type="ECO:0000313" key="6">
    <source>
        <dbReference type="EnsemblMetazoa" id="PPAI009392-PA"/>
    </source>
</evidence>
<dbReference type="Proteomes" id="UP000092462">
    <property type="component" value="Unassembled WGS sequence"/>
</dbReference>
<accession>A0A1B0DM02</accession>
<evidence type="ECO:0000256" key="1">
    <source>
        <dbReference type="ARBA" id="ARBA00004141"/>
    </source>
</evidence>
<keyword evidence="7" id="KW-1185">Reference proteome</keyword>
<name>A0A1B0DM02_PHLPP</name>
<keyword evidence="4" id="KW-0472">Membrane</keyword>
<dbReference type="EMBL" id="AJVK01016627">
    <property type="status" value="NOT_ANNOTATED_CDS"/>
    <property type="molecule type" value="Genomic_DNA"/>
</dbReference>
<evidence type="ECO:0000259" key="5">
    <source>
        <dbReference type="Pfam" id="PF01490"/>
    </source>
</evidence>
<dbReference type="GO" id="GO:0015179">
    <property type="term" value="F:L-amino acid transmembrane transporter activity"/>
    <property type="evidence" value="ECO:0007669"/>
    <property type="project" value="TreeGrafter"/>
</dbReference>
<dbReference type="InterPro" id="IPR013057">
    <property type="entry name" value="AA_transpt_TM"/>
</dbReference>
<dbReference type="AlphaFoldDB" id="A0A1B0DM02"/>